<accession>A0A9Q4C1K6</accession>
<dbReference type="PANTHER" id="PTHR35610">
    <property type="entry name" value="3-ISOPROPYLMALATE DEHYDRATASE-RELATED"/>
    <property type="match status" value="1"/>
</dbReference>
<evidence type="ECO:0000313" key="3">
    <source>
        <dbReference type="Proteomes" id="UP001149411"/>
    </source>
</evidence>
<evidence type="ECO:0000313" key="2">
    <source>
        <dbReference type="EMBL" id="MCX2818235.1"/>
    </source>
</evidence>
<dbReference type="SUPFAM" id="SSF159659">
    <property type="entry name" value="Cgl1923-like"/>
    <property type="match status" value="1"/>
</dbReference>
<feature type="region of interest" description="Disordered" evidence="1">
    <location>
        <begin position="221"/>
        <end position="241"/>
    </location>
</feature>
<sequence>MAQIRSVTELELDSPFLVEGLPGVGLVGGIIADHLGETLGMSYHAAVDCDGLPQVAVFDEGVHDVQPPVRLLADEGNDLLVLQSDVPVSPKAEGFVDCLMGWIQEEDVTPLFISGLPTRPEGKPSIFGVSTGDAERLLGDIGAPEQPGVVSGPTGALLNEADDRDVDSVGLVVETDPQFPDPAASRVVIDEGVAPITGIDVGTDELVEKSEQITEAKKQLAKQMQDAKEESTTATTTGMYG</sequence>
<comment type="caution">
    <text evidence="2">The sequence shown here is derived from an EMBL/GenBank/DDBJ whole genome shotgun (WGS) entry which is preliminary data.</text>
</comment>
<dbReference type="InterPro" id="IPR038389">
    <property type="entry name" value="PSMG2_sf"/>
</dbReference>
<dbReference type="EMBL" id="RKLV01000002">
    <property type="protein sequence ID" value="MCX2818235.1"/>
    <property type="molecule type" value="Genomic_DNA"/>
</dbReference>
<gene>
    <name evidence="2" type="ORF">EGH25_02570</name>
</gene>
<feature type="compositionally biased region" description="Polar residues" evidence="1">
    <location>
        <begin position="232"/>
        <end position="241"/>
    </location>
</feature>
<dbReference type="PANTHER" id="PTHR35610:SF8">
    <property type="entry name" value="3-ISOPROPYLMALATE DEHYDRATASE"/>
    <property type="match status" value="1"/>
</dbReference>
<dbReference type="Pfam" id="PF09754">
    <property type="entry name" value="PAC2"/>
    <property type="match status" value="1"/>
</dbReference>
<dbReference type="Gene3D" id="3.40.50.10900">
    <property type="entry name" value="PAC-like subunit"/>
    <property type="match status" value="1"/>
</dbReference>
<dbReference type="Proteomes" id="UP001149411">
    <property type="component" value="Unassembled WGS sequence"/>
</dbReference>
<keyword evidence="3" id="KW-1185">Reference proteome</keyword>
<dbReference type="AlphaFoldDB" id="A0A9Q4C1K6"/>
<reference evidence="2" key="1">
    <citation type="submission" date="2022-09" db="EMBL/GenBank/DDBJ databases">
        <title>Haloadaptaus new haloarchaeum isolated from saline soil.</title>
        <authorList>
            <person name="Duran-Viseras A."/>
            <person name="Sanchez-Porro C."/>
            <person name="Ventosa A."/>
        </authorList>
    </citation>
    <scope>NUCLEOTIDE SEQUENCE</scope>
    <source>
        <strain evidence="2">F3-133</strain>
    </source>
</reference>
<proteinExistence type="predicted"/>
<organism evidence="2 3">
    <name type="scientific">Halorutilus salinus</name>
    <dbReference type="NCBI Taxonomy" id="2487751"/>
    <lineage>
        <taxon>Archaea</taxon>
        <taxon>Methanobacteriati</taxon>
        <taxon>Methanobacteriota</taxon>
        <taxon>Stenosarchaea group</taxon>
        <taxon>Halobacteria</taxon>
        <taxon>Halorutilales</taxon>
        <taxon>Halorutilaceae</taxon>
        <taxon>Halorutilus</taxon>
    </lineage>
</organism>
<evidence type="ECO:0000256" key="1">
    <source>
        <dbReference type="SAM" id="MobiDB-lite"/>
    </source>
</evidence>
<dbReference type="InterPro" id="IPR019151">
    <property type="entry name" value="Proteasome_assmbl_chaperone_2"/>
</dbReference>
<name>A0A9Q4C1K6_9EURY</name>
<protein>
    <submittedName>
        <fullName evidence="2">PAC2 family protein</fullName>
    </submittedName>
</protein>
<dbReference type="RefSeq" id="WP_266085959.1">
    <property type="nucleotide sequence ID" value="NZ_RKLV01000002.1"/>
</dbReference>